<dbReference type="GO" id="GO:0005886">
    <property type="term" value="C:plasma membrane"/>
    <property type="evidence" value="ECO:0007669"/>
    <property type="project" value="UniProtKB-SubCell"/>
</dbReference>
<evidence type="ECO:0000259" key="10">
    <source>
        <dbReference type="PROSITE" id="PS50929"/>
    </source>
</evidence>
<dbReference type="CDD" id="cd18584">
    <property type="entry name" value="ABC_6TM_AarD_CydD"/>
    <property type="match status" value="1"/>
</dbReference>
<dbReference type="Proteomes" id="UP000294865">
    <property type="component" value="Unassembled WGS sequence"/>
</dbReference>
<dbReference type="AlphaFoldDB" id="A0A4R6C5K2"/>
<dbReference type="SMART" id="SM00382">
    <property type="entry name" value="AAA"/>
    <property type="match status" value="1"/>
</dbReference>
<evidence type="ECO:0000256" key="7">
    <source>
        <dbReference type="ARBA" id="ARBA00025074"/>
    </source>
</evidence>
<evidence type="ECO:0000256" key="2">
    <source>
        <dbReference type="ARBA" id="ARBA00022692"/>
    </source>
</evidence>
<feature type="transmembrane region" description="Helical" evidence="8">
    <location>
        <begin position="136"/>
        <end position="153"/>
    </location>
</feature>
<name>A0A4R6C5K2_9STAP</name>
<comment type="subcellular location">
    <subcellularLocation>
        <location evidence="1">Cell membrane</location>
        <topology evidence="1">Multi-pass membrane protein</topology>
    </subcellularLocation>
</comment>
<evidence type="ECO:0000256" key="3">
    <source>
        <dbReference type="ARBA" id="ARBA00022741"/>
    </source>
</evidence>
<dbReference type="EMBL" id="SDQG01000002">
    <property type="protein sequence ID" value="TDM17301.1"/>
    <property type="molecule type" value="Genomic_DNA"/>
</dbReference>
<keyword evidence="4 11" id="KW-0067">ATP-binding</keyword>
<keyword evidence="5 8" id="KW-1133">Transmembrane helix</keyword>
<dbReference type="PANTHER" id="PTHR24221:SF590">
    <property type="entry name" value="COMPONENT LINKED WITH THE ASSEMBLY OF CYTOCHROME' TRANSPORT TRANSMEMBRANE ATP-BINDING PROTEIN ABC TRANSPORTER CYDD-RELATED"/>
    <property type="match status" value="1"/>
</dbReference>
<organism evidence="11 12">
    <name type="scientific">Macrococcoides canis</name>
    <dbReference type="NCBI Taxonomy" id="1855823"/>
    <lineage>
        <taxon>Bacteria</taxon>
        <taxon>Bacillati</taxon>
        <taxon>Bacillota</taxon>
        <taxon>Bacilli</taxon>
        <taxon>Bacillales</taxon>
        <taxon>Staphylococcaceae</taxon>
        <taxon>Macrococcoides</taxon>
    </lineage>
</organism>
<dbReference type="Pfam" id="PF00664">
    <property type="entry name" value="ABC_membrane"/>
    <property type="match status" value="1"/>
</dbReference>
<dbReference type="InterPro" id="IPR027417">
    <property type="entry name" value="P-loop_NTPase"/>
</dbReference>
<feature type="transmembrane region" description="Helical" evidence="8">
    <location>
        <begin position="64"/>
        <end position="81"/>
    </location>
</feature>
<evidence type="ECO:0000313" key="11">
    <source>
        <dbReference type="EMBL" id="TDM17301.1"/>
    </source>
</evidence>
<comment type="caution">
    <text evidence="11">The sequence shown here is derived from an EMBL/GenBank/DDBJ whole genome shotgun (WGS) entry which is preliminary data.</text>
</comment>
<feature type="transmembrane region" description="Helical" evidence="8">
    <location>
        <begin position="26"/>
        <end position="44"/>
    </location>
</feature>
<dbReference type="SUPFAM" id="SSF90123">
    <property type="entry name" value="ABC transporter transmembrane region"/>
    <property type="match status" value="1"/>
</dbReference>
<dbReference type="PROSITE" id="PS50929">
    <property type="entry name" value="ABC_TM1F"/>
    <property type="match status" value="1"/>
</dbReference>
<dbReference type="InterPro" id="IPR039421">
    <property type="entry name" value="Type_1_exporter"/>
</dbReference>
<dbReference type="Gene3D" id="3.40.50.300">
    <property type="entry name" value="P-loop containing nucleotide triphosphate hydrolases"/>
    <property type="match status" value="1"/>
</dbReference>
<dbReference type="InterPro" id="IPR036640">
    <property type="entry name" value="ABC1_TM_sf"/>
</dbReference>
<accession>A0A4R6C5K2</accession>
<evidence type="ECO:0000313" key="12">
    <source>
        <dbReference type="Proteomes" id="UP000294865"/>
    </source>
</evidence>
<dbReference type="PANTHER" id="PTHR24221">
    <property type="entry name" value="ATP-BINDING CASSETTE SUB-FAMILY B"/>
    <property type="match status" value="1"/>
</dbReference>
<evidence type="ECO:0000256" key="4">
    <source>
        <dbReference type="ARBA" id="ARBA00022840"/>
    </source>
</evidence>
<feature type="transmembrane region" description="Helical" evidence="8">
    <location>
        <begin position="159"/>
        <end position="177"/>
    </location>
</feature>
<dbReference type="GO" id="GO:0016887">
    <property type="term" value="F:ATP hydrolysis activity"/>
    <property type="evidence" value="ECO:0007669"/>
    <property type="project" value="InterPro"/>
</dbReference>
<keyword evidence="2 8" id="KW-0812">Transmembrane</keyword>
<proteinExistence type="predicted"/>
<keyword evidence="3" id="KW-0547">Nucleotide-binding</keyword>
<feature type="transmembrane region" description="Helical" evidence="8">
    <location>
        <begin position="238"/>
        <end position="258"/>
    </location>
</feature>
<dbReference type="InterPro" id="IPR011527">
    <property type="entry name" value="ABC1_TM_dom"/>
</dbReference>
<dbReference type="Gene3D" id="1.20.1560.10">
    <property type="entry name" value="ABC transporter type 1, transmembrane domain"/>
    <property type="match status" value="1"/>
</dbReference>
<feature type="domain" description="ABC transmembrane type-1" evidence="10">
    <location>
        <begin position="29"/>
        <end position="301"/>
    </location>
</feature>
<comment type="function">
    <text evidence="7">May be involved in multidrug export. Transmembrane domains (TMD) form a pore in the cell membrane and the ATP-binding domain (NBD) is responsible for energy generation.</text>
</comment>
<evidence type="ECO:0000256" key="6">
    <source>
        <dbReference type="ARBA" id="ARBA00023136"/>
    </source>
</evidence>
<gene>
    <name evidence="11" type="ORF">ETI04_05230</name>
</gene>
<dbReference type="InterPro" id="IPR003439">
    <property type="entry name" value="ABC_transporter-like_ATP-bd"/>
</dbReference>
<evidence type="ECO:0000259" key="9">
    <source>
        <dbReference type="PROSITE" id="PS50893"/>
    </source>
</evidence>
<evidence type="ECO:0000256" key="5">
    <source>
        <dbReference type="ARBA" id="ARBA00022989"/>
    </source>
</evidence>
<protein>
    <submittedName>
        <fullName evidence="11">ATP-binding cassette domain-containing protein</fullName>
    </submittedName>
</protein>
<dbReference type="GO" id="GO:0005524">
    <property type="term" value="F:ATP binding"/>
    <property type="evidence" value="ECO:0007669"/>
    <property type="project" value="UniProtKB-KW"/>
</dbReference>
<evidence type="ECO:0000256" key="8">
    <source>
        <dbReference type="SAM" id="Phobius"/>
    </source>
</evidence>
<dbReference type="GO" id="GO:0140359">
    <property type="term" value="F:ABC-type transporter activity"/>
    <property type="evidence" value="ECO:0007669"/>
    <property type="project" value="InterPro"/>
</dbReference>
<dbReference type="Pfam" id="PF00005">
    <property type="entry name" value="ABC_tran"/>
    <property type="match status" value="1"/>
</dbReference>
<dbReference type="SUPFAM" id="SSF52540">
    <property type="entry name" value="P-loop containing nucleoside triphosphate hydrolases"/>
    <property type="match status" value="1"/>
</dbReference>
<dbReference type="InterPro" id="IPR003593">
    <property type="entry name" value="AAA+_ATPase"/>
</dbReference>
<evidence type="ECO:0000256" key="1">
    <source>
        <dbReference type="ARBA" id="ARBA00004651"/>
    </source>
</evidence>
<dbReference type="PROSITE" id="PS50893">
    <property type="entry name" value="ABC_TRANSPORTER_2"/>
    <property type="match status" value="1"/>
</dbReference>
<feature type="domain" description="ABC transporter" evidence="9">
    <location>
        <begin position="328"/>
        <end position="543"/>
    </location>
</feature>
<reference evidence="11 12" key="1">
    <citation type="submission" date="2019-01" db="EMBL/GenBank/DDBJ databases">
        <title>Draft genome sequences of Macrococcus caseolyticus, Macrococcus canis, Macrococcus bohemicus and Macrococcus goetzii.</title>
        <authorList>
            <person name="Mazhar S."/>
            <person name="Altermann E."/>
            <person name="Hill C."/>
            <person name="Mcauliffe O."/>
        </authorList>
    </citation>
    <scope>NUCLEOTIDE SEQUENCE [LARGE SCALE GENOMIC DNA]</scope>
    <source>
        <strain evidence="11 12">DPC7162</strain>
    </source>
</reference>
<sequence length="545" mass="62592">MMNVVIILYRSDNVKFLTKLSFNYRWTHFIFFILSLLLSIIIVLQSVQIGKVVDAVLYQHKMDFTFVLLTIFIILISRSVLQMGLKVMGNTLSTKVKHQLRAILSKKKDDAGTIMNNIQQGIEGVHPFFSDYLPQVYRSMFIPCTILIFLLFFHYQTALIMLITAPFIPIFYIIIGINTEKEATRQMLSLNRFSNYFLNVMKGIMTIKAFDYEEKALNQTAKYSEQYKEHTMKILKTAFLSTLMLEFIAMLSIGIIALEIGLSLLVFHSVSFYTSVVVLMLAPEFYNALKDLGLAFHTGKTAAGYGEILSEQMTESVPQLEYIAEDIIRFTDVRTHYDNSEFSLDIPHLELPLDHYTIAGASGAGKSTFAKLLCNRIPFEGQMTLSNKLQNEVVYLSQFDAILSDSVINNITMYNDYDFEQVVALAKKFRLHERFNKMPDGYDTVIGPEGEQLSGGEARRLSLMRVFLYPKKLIILDEPTAMLDKESRDIILGAIEELKKHSYVMMIAHHDITVKQSKQLLYFHDGRMKHVSNEEKRLNNDEMDE</sequence>
<keyword evidence="6 8" id="KW-0472">Membrane</keyword>